<dbReference type="Pfam" id="PF01261">
    <property type="entry name" value="AP_endonuc_2"/>
    <property type="match status" value="1"/>
</dbReference>
<protein>
    <submittedName>
        <fullName evidence="4">TIM barrel protein</fullName>
    </submittedName>
</protein>
<name>A0ABY3PXQ4_9PSED</name>
<dbReference type="PANTHER" id="PTHR43489">
    <property type="entry name" value="ISOMERASE"/>
    <property type="match status" value="1"/>
</dbReference>
<accession>A0ABY3PXQ4</accession>
<evidence type="ECO:0000313" key="5">
    <source>
        <dbReference type="Proteomes" id="UP001162907"/>
    </source>
</evidence>
<proteinExistence type="inferred from homology"/>
<dbReference type="RefSeq" id="WP_230732899.1">
    <property type="nucleotide sequence ID" value="NZ_CP075567.1"/>
</dbReference>
<keyword evidence="1 2" id="KW-0413">Isomerase</keyword>
<dbReference type="InterPro" id="IPR050417">
    <property type="entry name" value="Sugar_Epim/Isomerase"/>
</dbReference>
<comment type="similarity">
    <text evidence="2">Belongs to the hyi family.</text>
</comment>
<dbReference type="InterPro" id="IPR013022">
    <property type="entry name" value="Xyl_isomerase-like_TIM-brl"/>
</dbReference>
<dbReference type="InterPro" id="IPR026040">
    <property type="entry name" value="HyI-like"/>
</dbReference>
<gene>
    <name evidence="4" type="ORF">KJY40_22235</name>
</gene>
<evidence type="ECO:0000256" key="2">
    <source>
        <dbReference type="PIRNR" id="PIRNR006241"/>
    </source>
</evidence>
<feature type="domain" description="Xylose isomerase-like TIM barrel" evidence="3">
    <location>
        <begin position="21"/>
        <end position="237"/>
    </location>
</feature>
<reference evidence="4 5" key="1">
    <citation type="journal article" date="2022" name="Int. J. Syst. Evol. Microbiol.">
        <title>Pseudomonas fitomaticsae sp. nov., isolated at Marimurtra Botanical Garden in Blanes, Catalonia, Spain.</title>
        <authorList>
            <person name="Atanasov K.E."/>
            <person name="Galbis D.M."/>
            <person name="Cornado D."/>
            <person name="Serpico A."/>
            <person name="Sanchez G."/>
            <person name="Bosch M."/>
            <person name="Ferrer A."/>
            <person name="Altabella T."/>
        </authorList>
    </citation>
    <scope>NUCLEOTIDE SEQUENCE [LARGE SCALE GENOMIC DNA]</scope>
    <source>
        <strain evidence="4 5">FIT81</strain>
    </source>
</reference>
<sequence length="262" mass="29746">MIKLNAHIGFQFTELPFLERFRAAAKSGFRAVEFPSPYEYEATQIAELLDEYQLEMVQFSAPAGSTRGTTGICASKQEFLAELTHAVQYAKILDCRMLHLMSGVSLADLGVTADSSLYRRNLRYAADFLADEGIEPLIEVISSNEVPGYLMSRFEFAEQMLETIPNLGLILDTYHTELLGEDCLRKLNQWWPRVSHIQVADFPGRNEPGTGNIDFRKLLSLLEDHAYQGWVGCEYRPQVSTVDGLDDLWKVMKPTPPEDDRW</sequence>
<evidence type="ECO:0000259" key="3">
    <source>
        <dbReference type="Pfam" id="PF01261"/>
    </source>
</evidence>
<dbReference type="Proteomes" id="UP001162907">
    <property type="component" value="Chromosome"/>
</dbReference>
<organism evidence="4 5">
    <name type="scientific">Pseudomonas fitomaticsae</name>
    <dbReference type="NCBI Taxonomy" id="2837969"/>
    <lineage>
        <taxon>Bacteria</taxon>
        <taxon>Pseudomonadati</taxon>
        <taxon>Pseudomonadota</taxon>
        <taxon>Gammaproteobacteria</taxon>
        <taxon>Pseudomonadales</taxon>
        <taxon>Pseudomonadaceae</taxon>
        <taxon>Pseudomonas</taxon>
    </lineage>
</organism>
<dbReference type="PANTHER" id="PTHR43489:SF6">
    <property type="entry name" value="HYDROXYPYRUVATE ISOMERASE-RELATED"/>
    <property type="match status" value="1"/>
</dbReference>
<dbReference type="PIRSF" id="PIRSF006241">
    <property type="entry name" value="HyI"/>
    <property type="match status" value="1"/>
</dbReference>
<evidence type="ECO:0000256" key="1">
    <source>
        <dbReference type="ARBA" id="ARBA00023235"/>
    </source>
</evidence>
<dbReference type="EMBL" id="CP075567">
    <property type="protein sequence ID" value="UFP98741.1"/>
    <property type="molecule type" value="Genomic_DNA"/>
</dbReference>
<dbReference type="Gene3D" id="3.20.20.150">
    <property type="entry name" value="Divalent-metal-dependent TIM barrel enzymes"/>
    <property type="match status" value="1"/>
</dbReference>
<dbReference type="InterPro" id="IPR036237">
    <property type="entry name" value="Xyl_isomerase-like_sf"/>
</dbReference>
<dbReference type="SUPFAM" id="SSF51658">
    <property type="entry name" value="Xylose isomerase-like"/>
    <property type="match status" value="1"/>
</dbReference>
<evidence type="ECO:0000313" key="4">
    <source>
        <dbReference type="EMBL" id="UFP98741.1"/>
    </source>
</evidence>
<keyword evidence="5" id="KW-1185">Reference proteome</keyword>